<feature type="domain" description="START" evidence="1">
    <location>
        <begin position="1"/>
        <end position="209"/>
    </location>
</feature>
<sequence length="232" mass="26798">MEKEDFREISYEEELQRAKWFKEDLEKGGWSEGLHTPGVSTFWFKTFPDMEVPIKALFTMEIPVPAEKVVEILAPANVKYQREWNAAFPVNELIENYIEQEGGGSLLYTVLKLSWPLTNRAYLVFIPPSKEVDWYGKKAFLLLQKNAWHHSKPPGADGFVRATNGGNFSLVIPDEENPSGACKMFMLRNNNYNGCLPNKGIQFLIAKTLPPKFNLWREGIIDAYKRFFREKI</sequence>
<comment type="caution">
    <text evidence="2">The sequence shown here is derived from an EMBL/GenBank/DDBJ whole genome shotgun (WGS) entry which is preliminary data.</text>
</comment>
<evidence type="ECO:0000313" key="3">
    <source>
        <dbReference type="Proteomes" id="UP001159405"/>
    </source>
</evidence>
<protein>
    <recommendedName>
        <fullName evidence="1">START domain-containing protein</fullName>
    </recommendedName>
</protein>
<dbReference type="InterPro" id="IPR023393">
    <property type="entry name" value="START-like_dom_sf"/>
</dbReference>
<organism evidence="2 3">
    <name type="scientific">Porites lobata</name>
    <dbReference type="NCBI Taxonomy" id="104759"/>
    <lineage>
        <taxon>Eukaryota</taxon>
        <taxon>Metazoa</taxon>
        <taxon>Cnidaria</taxon>
        <taxon>Anthozoa</taxon>
        <taxon>Hexacorallia</taxon>
        <taxon>Scleractinia</taxon>
        <taxon>Fungiina</taxon>
        <taxon>Poritidae</taxon>
        <taxon>Porites</taxon>
    </lineage>
</organism>
<name>A0ABN8RC07_9CNID</name>
<evidence type="ECO:0000313" key="2">
    <source>
        <dbReference type="EMBL" id="CAH3174830.1"/>
    </source>
</evidence>
<accession>A0ABN8RC07</accession>
<dbReference type="InterPro" id="IPR002913">
    <property type="entry name" value="START_lipid-bd_dom"/>
</dbReference>
<dbReference type="Gene3D" id="3.30.530.20">
    <property type="match status" value="1"/>
</dbReference>
<dbReference type="Proteomes" id="UP001159405">
    <property type="component" value="Unassembled WGS sequence"/>
</dbReference>
<dbReference type="Pfam" id="PF01852">
    <property type="entry name" value="START"/>
    <property type="match status" value="1"/>
</dbReference>
<dbReference type="SUPFAM" id="SSF55961">
    <property type="entry name" value="Bet v1-like"/>
    <property type="match status" value="1"/>
</dbReference>
<dbReference type="PROSITE" id="PS50848">
    <property type="entry name" value="START"/>
    <property type="match status" value="1"/>
</dbReference>
<evidence type="ECO:0000259" key="1">
    <source>
        <dbReference type="PROSITE" id="PS50848"/>
    </source>
</evidence>
<reference evidence="2 3" key="1">
    <citation type="submission" date="2022-05" db="EMBL/GenBank/DDBJ databases">
        <authorList>
            <consortium name="Genoscope - CEA"/>
            <person name="William W."/>
        </authorList>
    </citation>
    <scope>NUCLEOTIDE SEQUENCE [LARGE SCALE GENOMIC DNA]</scope>
</reference>
<dbReference type="EMBL" id="CALNXK010000194">
    <property type="protein sequence ID" value="CAH3174830.1"/>
    <property type="molecule type" value="Genomic_DNA"/>
</dbReference>
<proteinExistence type="predicted"/>
<gene>
    <name evidence="2" type="ORF">PLOB_00015543</name>
</gene>
<keyword evidence="3" id="KW-1185">Reference proteome</keyword>